<keyword evidence="4" id="KW-0443">Lipid metabolism</keyword>
<dbReference type="GO" id="GO:0004308">
    <property type="term" value="F:exo-alpha-sialidase activity"/>
    <property type="evidence" value="ECO:0007669"/>
    <property type="project" value="UniProtKB-EC"/>
</dbReference>
<dbReference type="EC" id="3.2.1.18" evidence="3"/>
<dbReference type="AlphaFoldDB" id="A0A3Q3BLG6"/>
<organism evidence="8 9">
    <name type="scientific">Kryptolebias marmoratus</name>
    <name type="common">Mangrove killifish</name>
    <name type="synonym">Rivulus marmoratus</name>
    <dbReference type="NCBI Taxonomy" id="37003"/>
    <lineage>
        <taxon>Eukaryota</taxon>
        <taxon>Metazoa</taxon>
        <taxon>Chordata</taxon>
        <taxon>Craniata</taxon>
        <taxon>Vertebrata</taxon>
        <taxon>Euteleostomi</taxon>
        <taxon>Actinopterygii</taxon>
        <taxon>Neopterygii</taxon>
        <taxon>Teleostei</taxon>
        <taxon>Neoteleostei</taxon>
        <taxon>Acanthomorphata</taxon>
        <taxon>Ovalentaria</taxon>
        <taxon>Atherinomorphae</taxon>
        <taxon>Cyprinodontiformes</taxon>
        <taxon>Rivulidae</taxon>
        <taxon>Kryptolebias</taxon>
    </lineage>
</organism>
<keyword evidence="4" id="KW-0442">Lipid degradation</keyword>
<dbReference type="GO" id="GO:0016020">
    <property type="term" value="C:membrane"/>
    <property type="evidence" value="ECO:0007669"/>
    <property type="project" value="TreeGrafter"/>
</dbReference>
<dbReference type="GeneTree" id="ENSGT00950000182944"/>
<sequence length="383" mass="43512">MGEFSSCDESETVFESTIYRYRIPAIFYHKDTQTLLAFAEQRKGIADETADKLVMKQGKLEKKSSKWTVQWKEFKVVEEAQLRGHRSMNPCPVSNKTTKKLFLFFICVQDGVTEQQQLNDHYNQARLCYITSEDLGKKWSGVTPVQISLPDHSVILDVGPGHGLQTQGGRMIVPAYVYTGVEHAKPKPHAASIFSDNDGKNWWFGKIISKKSVECQMAEVCEDEHRFIYCNARTEGKYRVEAFSRDNGSTFSLLEKKKWKLRETPKGCHGSVISFPAQSEDEKASNTWLLFTHPTKGKENWERCDLGVYLNTSPSDPAAWSKPWIIWKGATGYSDLAYIDDGWFACLFECGETKNTDKIAIRLFDYSSISSSVSKEDCCCSLL</sequence>
<evidence type="ECO:0000313" key="9">
    <source>
        <dbReference type="Proteomes" id="UP000264800"/>
    </source>
</evidence>
<name>A0A3Q3BLG6_KRYMA</name>
<feature type="domain" description="Sialidase" evidence="7">
    <location>
        <begin position="34"/>
        <end position="343"/>
    </location>
</feature>
<dbReference type="Pfam" id="PF13088">
    <property type="entry name" value="BNR_2"/>
    <property type="match status" value="1"/>
</dbReference>
<dbReference type="Proteomes" id="UP000264800">
    <property type="component" value="Unplaced"/>
</dbReference>
<dbReference type="InterPro" id="IPR036278">
    <property type="entry name" value="Sialidase_sf"/>
</dbReference>
<dbReference type="CDD" id="cd15482">
    <property type="entry name" value="Sialidase_non-viral"/>
    <property type="match status" value="1"/>
</dbReference>
<dbReference type="GeneID" id="108244346"/>
<dbReference type="PANTHER" id="PTHR10628:SF23">
    <property type="entry name" value="SIALIDASE-3"/>
    <property type="match status" value="1"/>
</dbReference>
<evidence type="ECO:0000256" key="2">
    <source>
        <dbReference type="ARBA" id="ARBA00009348"/>
    </source>
</evidence>
<accession>A0A3Q3BLG6</accession>
<keyword evidence="9" id="KW-1185">Reference proteome</keyword>
<comment type="catalytic activity">
    <reaction evidence="1">
        <text>Hydrolysis of alpha-(2-&gt;3)-, alpha-(2-&gt;6)-, alpha-(2-&gt;8)- glycosidic linkages of terminal sialic acid residues in oligosaccharides, glycoproteins, glycolipids, colominic acid and synthetic substrates.</text>
        <dbReference type="EC" id="3.2.1.18"/>
    </reaction>
</comment>
<reference evidence="8" key="2">
    <citation type="submission" date="2025-09" db="UniProtKB">
        <authorList>
            <consortium name="Ensembl"/>
        </authorList>
    </citation>
    <scope>IDENTIFICATION</scope>
</reference>
<reference evidence="8" key="1">
    <citation type="submission" date="2025-08" db="UniProtKB">
        <authorList>
            <consortium name="Ensembl"/>
        </authorList>
    </citation>
    <scope>IDENTIFICATION</scope>
</reference>
<dbReference type="STRING" id="37003.ENSKMAP00000026044"/>
<evidence type="ECO:0000256" key="3">
    <source>
        <dbReference type="ARBA" id="ARBA00012733"/>
    </source>
</evidence>
<dbReference type="GO" id="GO:0009313">
    <property type="term" value="P:oligosaccharide catabolic process"/>
    <property type="evidence" value="ECO:0007669"/>
    <property type="project" value="TreeGrafter"/>
</dbReference>
<dbReference type="InterPro" id="IPR026856">
    <property type="entry name" value="Sialidase_fam"/>
</dbReference>
<evidence type="ECO:0000256" key="6">
    <source>
        <dbReference type="ARBA" id="ARBA00023295"/>
    </source>
</evidence>
<dbReference type="SUPFAM" id="SSF50939">
    <property type="entry name" value="Sialidases"/>
    <property type="match status" value="1"/>
</dbReference>
<evidence type="ECO:0000256" key="4">
    <source>
        <dbReference type="ARBA" id="ARBA00022963"/>
    </source>
</evidence>
<keyword evidence="6" id="KW-0326">Glycosidase</keyword>
<evidence type="ECO:0000256" key="1">
    <source>
        <dbReference type="ARBA" id="ARBA00000427"/>
    </source>
</evidence>
<evidence type="ECO:0000313" key="8">
    <source>
        <dbReference type="Ensembl" id="ENSKMAP00000026044.1"/>
    </source>
</evidence>
<dbReference type="InterPro" id="IPR011040">
    <property type="entry name" value="Sialidase"/>
</dbReference>
<dbReference type="Gene3D" id="2.120.10.10">
    <property type="match status" value="1"/>
</dbReference>
<protein>
    <recommendedName>
        <fullName evidence="3">exo-alpha-sialidase</fullName>
        <ecNumber evidence="3">3.2.1.18</ecNumber>
    </recommendedName>
</protein>
<keyword evidence="6" id="KW-0378">Hydrolase</keyword>
<dbReference type="OMA" id="TEWWQIG"/>
<dbReference type="GO" id="GO:0006689">
    <property type="term" value="P:ganglioside catabolic process"/>
    <property type="evidence" value="ECO:0007669"/>
    <property type="project" value="TreeGrafter"/>
</dbReference>
<evidence type="ECO:0000259" key="7">
    <source>
        <dbReference type="Pfam" id="PF13088"/>
    </source>
</evidence>
<comment type="similarity">
    <text evidence="2">Belongs to the glycosyl hydrolase 33 family.</text>
</comment>
<dbReference type="OrthoDB" id="2739686at2759"/>
<keyword evidence="5" id="KW-0119">Carbohydrate metabolism</keyword>
<dbReference type="KEGG" id="kmr:108244346"/>
<dbReference type="PANTHER" id="PTHR10628">
    <property type="entry name" value="SIALIDASE"/>
    <property type="match status" value="1"/>
</dbReference>
<dbReference type="RefSeq" id="XP_017285958.1">
    <property type="nucleotide sequence ID" value="XM_017430469.3"/>
</dbReference>
<proteinExistence type="inferred from homology"/>
<evidence type="ECO:0000256" key="5">
    <source>
        <dbReference type="ARBA" id="ARBA00023277"/>
    </source>
</evidence>
<dbReference type="GO" id="GO:0005737">
    <property type="term" value="C:cytoplasm"/>
    <property type="evidence" value="ECO:0007669"/>
    <property type="project" value="TreeGrafter"/>
</dbReference>
<dbReference type="Ensembl" id="ENSKMAT00000026370.1">
    <property type="protein sequence ID" value="ENSKMAP00000026044.1"/>
    <property type="gene ID" value="ENSKMAG00000019305.1"/>
</dbReference>